<organism evidence="4 5">
    <name type="scientific">Xylaria multiplex</name>
    <dbReference type="NCBI Taxonomy" id="323545"/>
    <lineage>
        <taxon>Eukaryota</taxon>
        <taxon>Fungi</taxon>
        <taxon>Dikarya</taxon>
        <taxon>Ascomycota</taxon>
        <taxon>Pezizomycotina</taxon>
        <taxon>Sordariomycetes</taxon>
        <taxon>Xylariomycetidae</taxon>
        <taxon>Xylariales</taxon>
        <taxon>Xylariaceae</taxon>
        <taxon>Xylaria</taxon>
    </lineage>
</organism>
<sequence>MAATTPKDLNYREFKEGETLPFRPDPSQPEFAVVPWVKPTPEYVNIYPDSLVLKTIQLKFKQDEKVELFMAFAHEGSAGGYFAIVMDRAEGNIQKYLGSPTVSLVERQQFIPGWFGCLAEAVSHIHDIGIKHRDIKPANILVKHGSVLLADFGISKMGLGKTLSTTVPNEPRGRTPKYAAPEVGDGSTRGRAADIFSLGAVFLEMLVALYDVNDIQWDLSKVIDTLSNQGSQQPEKSFGKRVGSVQEWMGGLDTKLKEDWHRDILHLCREMMKEEREDRLSAEAIRLKLSDLSCPDSPLGPCRCRDTDFTDGQKLIKACKRKDGIEDVQRLLREGDKDLKNTKGAIHQASARGYVDIVKVFMDSGVSPDMPDYGNRTPLHCAASYGQDEAFDLLSKNSDVNLKDEEEQTPLHCAR</sequence>
<dbReference type="Pfam" id="PF00069">
    <property type="entry name" value="Pkinase"/>
    <property type="match status" value="1"/>
</dbReference>
<reference evidence="4 5" key="1">
    <citation type="submission" date="2019-12" db="EMBL/GenBank/DDBJ databases">
        <title>Draft genome sequence of the ascomycete Xylaria multiplex DSM 110363.</title>
        <authorList>
            <person name="Buettner E."/>
            <person name="Kellner H."/>
        </authorList>
    </citation>
    <scope>NUCLEOTIDE SEQUENCE [LARGE SCALE GENOMIC DNA]</scope>
    <source>
        <strain evidence="4 5">DSM 110363</strain>
    </source>
</reference>
<dbReference type="SUPFAM" id="SSF48403">
    <property type="entry name" value="Ankyrin repeat"/>
    <property type="match status" value="1"/>
</dbReference>
<dbReference type="PROSITE" id="PS50088">
    <property type="entry name" value="ANK_REPEAT"/>
    <property type="match status" value="1"/>
</dbReference>
<proteinExistence type="predicted"/>
<dbReference type="InterPro" id="IPR000719">
    <property type="entry name" value="Prot_kinase_dom"/>
</dbReference>
<dbReference type="Pfam" id="PF12796">
    <property type="entry name" value="Ank_2"/>
    <property type="match status" value="1"/>
</dbReference>
<dbReference type="Gene3D" id="1.25.40.20">
    <property type="entry name" value="Ankyrin repeat-containing domain"/>
    <property type="match status" value="1"/>
</dbReference>
<dbReference type="InterPro" id="IPR008271">
    <property type="entry name" value="Ser/Thr_kinase_AS"/>
</dbReference>
<dbReference type="Proteomes" id="UP000481858">
    <property type="component" value="Unassembled WGS sequence"/>
</dbReference>
<feature type="repeat" description="ANK" evidence="1">
    <location>
        <begin position="341"/>
        <end position="373"/>
    </location>
</feature>
<dbReference type="Gene3D" id="1.10.510.10">
    <property type="entry name" value="Transferase(Phosphotransferase) domain 1"/>
    <property type="match status" value="1"/>
</dbReference>
<dbReference type="InterPro" id="IPR002110">
    <property type="entry name" value="Ankyrin_rpt"/>
</dbReference>
<dbReference type="PROSITE" id="PS00108">
    <property type="entry name" value="PROTEIN_KINASE_ST"/>
    <property type="match status" value="1"/>
</dbReference>
<comment type="caution">
    <text evidence="4">The sequence shown here is derived from an EMBL/GenBank/DDBJ whole genome shotgun (WGS) entry which is preliminary data.</text>
</comment>
<dbReference type="GO" id="GO:0005634">
    <property type="term" value="C:nucleus"/>
    <property type="evidence" value="ECO:0007669"/>
    <property type="project" value="TreeGrafter"/>
</dbReference>
<dbReference type="CDD" id="cd00180">
    <property type="entry name" value="PKc"/>
    <property type="match status" value="1"/>
</dbReference>
<feature type="domain" description="Protein kinase" evidence="3">
    <location>
        <begin position="1"/>
        <end position="292"/>
    </location>
</feature>
<feature type="region of interest" description="Disordered" evidence="2">
    <location>
        <begin position="163"/>
        <end position="185"/>
    </location>
</feature>
<dbReference type="InterPro" id="IPR011009">
    <property type="entry name" value="Kinase-like_dom_sf"/>
</dbReference>
<dbReference type="PROSITE" id="PS50011">
    <property type="entry name" value="PROTEIN_KINASE_DOM"/>
    <property type="match status" value="1"/>
</dbReference>
<dbReference type="AlphaFoldDB" id="A0A7C8MZB9"/>
<dbReference type="GO" id="GO:0005524">
    <property type="term" value="F:ATP binding"/>
    <property type="evidence" value="ECO:0007669"/>
    <property type="project" value="InterPro"/>
</dbReference>
<dbReference type="GO" id="GO:0004674">
    <property type="term" value="F:protein serine/threonine kinase activity"/>
    <property type="evidence" value="ECO:0007669"/>
    <property type="project" value="TreeGrafter"/>
</dbReference>
<dbReference type="GO" id="GO:0044773">
    <property type="term" value="P:mitotic DNA damage checkpoint signaling"/>
    <property type="evidence" value="ECO:0007669"/>
    <property type="project" value="TreeGrafter"/>
</dbReference>
<accession>A0A7C8MZB9</accession>
<dbReference type="OrthoDB" id="248923at2759"/>
<dbReference type="InterPro" id="IPR036770">
    <property type="entry name" value="Ankyrin_rpt-contain_sf"/>
</dbReference>
<evidence type="ECO:0000313" key="4">
    <source>
        <dbReference type="EMBL" id="KAF2962657.1"/>
    </source>
</evidence>
<evidence type="ECO:0000259" key="3">
    <source>
        <dbReference type="PROSITE" id="PS50011"/>
    </source>
</evidence>
<dbReference type="InParanoid" id="A0A7C8MZB9"/>
<dbReference type="GO" id="GO:0005737">
    <property type="term" value="C:cytoplasm"/>
    <property type="evidence" value="ECO:0007669"/>
    <property type="project" value="TreeGrafter"/>
</dbReference>
<evidence type="ECO:0000256" key="1">
    <source>
        <dbReference type="PROSITE-ProRule" id="PRU00023"/>
    </source>
</evidence>
<protein>
    <recommendedName>
        <fullName evidence="3">Protein kinase domain-containing protein</fullName>
    </recommendedName>
</protein>
<dbReference type="SMART" id="SM00220">
    <property type="entry name" value="S_TKc"/>
    <property type="match status" value="1"/>
</dbReference>
<dbReference type="PANTHER" id="PTHR44167">
    <property type="entry name" value="OVARIAN-SPECIFIC SERINE/THREONINE-PROTEIN KINASE LOK-RELATED"/>
    <property type="match status" value="1"/>
</dbReference>
<keyword evidence="1" id="KW-0040">ANK repeat</keyword>
<name>A0A7C8MZB9_9PEZI</name>
<dbReference type="SUPFAM" id="SSF56112">
    <property type="entry name" value="Protein kinase-like (PK-like)"/>
    <property type="match status" value="1"/>
</dbReference>
<evidence type="ECO:0000256" key="2">
    <source>
        <dbReference type="SAM" id="MobiDB-lite"/>
    </source>
</evidence>
<gene>
    <name evidence="4" type="ORF">GQX73_g10915</name>
</gene>
<dbReference type="SMART" id="SM00248">
    <property type="entry name" value="ANK"/>
    <property type="match status" value="2"/>
</dbReference>
<keyword evidence="5" id="KW-1185">Reference proteome</keyword>
<evidence type="ECO:0000313" key="5">
    <source>
        <dbReference type="Proteomes" id="UP000481858"/>
    </source>
</evidence>
<dbReference type="PANTHER" id="PTHR44167:SF24">
    <property type="entry name" value="SERINE_THREONINE-PROTEIN KINASE CHK2"/>
    <property type="match status" value="1"/>
</dbReference>
<dbReference type="EMBL" id="WUBL01000310">
    <property type="protein sequence ID" value="KAF2962657.1"/>
    <property type="molecule type" value="Genomic_DNA"/>
</dbReference>